<evidence type="ECO:0000313" key="2">
    <source>
        <dbReference type="EMBL" id="CAB4131900.1"/>
    </source>
</evidence>
<dbReference type="EMBL" id="LR796255">
    <property type="protein sequence ID" value="CAB4131900.1"/>
    <property type="molecule type" value="Genomic_DNA"/>
</dbReference>
<reference evidence="2" key="1">
    <citation type="submission" date="2020-04" db="EMBL/GenBank/DDBJ databases">
        <authorList>
            <person name="Chiriac C."/>
            <person name="Salcher M."/>
            <person name="Ghai R."/>
            <person name="Kavagutti S V."/>
        </authorList>
    </citation>
    <scope>NUCLEOTIDE SEQUENCE</scope>
</reference>
<feature type="compositionally biased region" description="Basic and acidic residues" evidence="1">
    <location>
        <begin position="35"/>
        <end position="44"/>
    </location>
</feature>
<sequence length="66" mass="7059">MPQYRVLTKSFINNSIQEEGALVEFDGNPGSNLELVKDDPEPQKGKGKKVAVAASPDEPANVFGGE</sequence>
<proteinExistence type="predicted"/>
<organism evidence="2">
    <name type="scientific">uncultured Caudovirales phage</name>
    <dbReference type="NCBI Taxonomy" id="2100421"/>
    <lineage>
        <taxon>Viruses</taxon>
        <taxon>Duplodnaviria</taxon>
        <taxon>Heunggongvirae</taxon>
        <taxon>Uroviricota</taxon>
        <taxon>Caudoviricetes</taxon>
        <taxon>Peduoviridae</taxon>
        <taxon>Maltschvirus</taxon>
        <taxon>Maltschvirus maltsch</taxon>
    </lineage>
</organism>
<protein>
    <submittedName>
        <fullName evidence="2">Uncharacterized protein</fullName>
    </submittedName>
</protein>
<accession>A0A6J5LG24</accession>
<gene>
    <name evidence="2" type="ORF">UFOVP137_23</name>
</gene>
<name>A0A6J5LG24_9CAUD</name>
<feature type="region of interest" description="Disordered" evidence="1">
    <location>
        <begin position="24"/>
        <end position="66"/>
    </location>
</feature>
<evidence type="ECO:0000256" key="1">
    <source>
        <dbReference type="SAM" id="MobiDB-lite"/>
    </source>
</evidence>